<comment type="caution">
    <text evidence="1">The sequence shown here is derived from an EMBL/GenBank/DDBJ whole genome shotgun (WGS) entry which is preliminary data.</text>
</comment>
<evidence type="ECO:0000313" key="1">
    <source>
        <dbReference type="EMBL" id="GFZ83130.1"/>
    </source>
</evidence>
<evidence type="ECO:0000313" key="2">
    <source>
        <dbReference type="Proteomes" id="UP000615455"/>
    </source>
</evidence>
<name>A0ABQ1ES64_9BACL</name>
<dbReference type="EMBL" id="BMHE01000014">
    <property type="protein sequence ID" value="GFZ83130.1"/>
    <property type="molecule type" value="Genomic_DNA"/>
</dbReference>
<proteinExistence type="predicted"/>
<organism evidence="1 2">
    <name type="scientific">Paenibacillus marchantiophytorum</name>
    <dbReference type="NCBI Taxonomy" id="1619310"/>
    <lineage>
        <taxon>Bacteria</taxon>
        <taxon>Bacillati</taxon>
        <taxon>Bacillota</taxon>
        <taxon>Bacilli</taxon>
        <taxon>Bacillales</taxon>
        <taxon>Paenibacillaceae</taxon>
        <taxon>Paenibacillus</taxon>
    </lineage>
</organism>
<protein>
    <submittedName>
        <fullName evidence="1">Uncharacterized protein</fullName>
    </submittedName>
</protein>
<accession>A0ABQ1ES64</accession>
<sequence>MPTFAKWVDGSFAEIVALYDSFQPLKDQSTVATPQWDDLKKRAVARFMGE</sequence>
<dbReference type="Proteomes" id="UP000615455">
    <property type="component" value="Unassembled WGS sequence"/>
</dbReference>
<keyword evidence="2" id="KW-1185">Reference proteome</keyword>
<gene>
    <name evidence="1" type="ORF">GCM10008018_31400</name>
</gene>
<reference evidence="2" key="1">
    <citation type="journal article" date="2019" name="Int. J. Syst. Evol. Microbiol.">
        <title>The Global Catalogue of Microorganisms (GCM) 10K type strain sequencing project: providing services to taxonomists for standard genome sequencing and annotation.</title>
        <authorList>
            <consortium name="The Broad Institute Genomics Platform"/>
            <consortium name="The Broad Institute Genome Sequencing Center for Infectious Disease"/>
            <person name="Wu L."/>
            <person name="Ma J."/>
        </authorList>
    </citation>
    <scope>NUCLEOTIDE SEQUENCE [LARGE SCALE GENOMIC DNA]</scope>
    <source>
        <strain evidence="2">CGMCC 1.15043</strain>
    </source>
</reference>